<proteinExistence type="predicted"/>
<dbReference type="SUPFAM" id="SSF51430">
    <property type="entry name" value="NAD(P)-linked oxidoreductase"/>
    <property type="match status" value="1"/>
</dbReference>
<keyword evidence="2" id="KW-0732">Signal</keyword>
<feature type="chain" id="PRO_5044232895" description="NADP-dependent oxidoreductase domain-containing protein" evidence="2">
    <location>
        <begin position="19"/>
        <end position="475"/>
    </location>
</feature>
<name>A0AB34J866_PRYPA</name>
<dbReference type="GO" id="GO:0016491">
    <property type="term" value="F:oxidoreductase activity"/>
    <property type="evidence" value="ECO:0007669"/>
    <property type="project" value="UniProtKB-KW"/>
</dbReference>
<dbReference type="AlphaFoldDB" id="A0AB34J866"/>
<dbReference type="InterPro" id="IPR023210">
    <property type="entry name" value="NADP_OxRdtase_dom"/>
</dbReference>
<feature type="domain" description="NADP-dependent oxidoreductase" evidence="3">
    <location>
        <begin position="99"/>
        <end position="445"/>
    </location>
</feature>
<evidence type="ECO:0000259" key="3">
    <source>
        <dbReference type="Pfam" id="PF00248"/>
    </source>
</evidence>
<organism evidence="4 5">
    <name type="scientific">Prymnesium parvum</name>
    <name type="common">Toxic golden alga</name>
    <dbReference type="NCBI Taxonomy" id="97485"/>
    <lineage>
        <taxon>Eukaryota</taxon>
        <taxon>Haptista</taxon>
        <taxon>Haptophyta</taxon>
        <taxon>Prymnesiophyceae</taxon>
        <taxon>Prymnesiales</taxon>
        <taxon>Prymnesiaceae</taxon>
        <taxon>Prymnesium</taxon>
    </lineage>
</organism>
<accession>A0AB34J866</accession>
<evidence type="ECO:0000256" key="2">
    <source>
        <dbReference type="SAM" id="SignalP"/>
    </source>
</evidence>
<keyword evidence="1" id="KW-0560">Oxidoreductase</keyword>
<dbReference type="InterPro" id="IPR050523">
    <property type="entry name" value="AKR_Detox_Biosynth"/>
</dbReference>
<protein>
    <recommendedName>
        <fullName evidence="3">NADP-dependent oxidoreductase domain-containing protein</fullName>
    </recommendedName>
</protein>
<keyword evidence="5" id="KW-1185">Reference proteome</keyword>
<dbReference type="InterPro" id="IPR036812">
    <property type="entry name" value="NAD(P)_OxRdtase_dom_sf"/>
</dbReference>
<dbReference type="PANTHER" id="PTHR43364:SF4">
    <property type="entry name" value="NAD(P)-LINKED OXIDOREDUCTASE SUPERFAMILY PROTEIN"/>
    <property type="match status" value="1"/>
</dbReference>
<dbReference type="EMBL" id="JBGBPQ010000012">
    <property type="protein sequence ID" value="KAL1514925.1"/>
    <property type="molecule type" value="Genomic_DNA"/>
</dbReference>
<comment type="caution">
    <text evidence="4">The sequence shown here is derived from an EMBL/GenBank/DDBJ whole genome shotgun (WGS) entry which is preliminary data.</text>
</comment>
<sequence>MLLLCLVSPAFPFPLSSSCQPSARSAARTSPSRRGALSGAGAMAMCGSGLGGFFPPFFAKAAEAALGPQKATGATNEVVRVVDKIRQKRLGGSDLVVSEMGLGTQRWGSTDFNAPDEALCHKMMDRAILESGVNLIDTAEQYPIPSDRARPEGSTERIIGSWLSQAPSRRDKVVLASKITGGRNVNARTICADLEGSLRRLRTDRLDVYLLHWPARYTPQANWGQSLEYKRGMEAFLPAAASFEEIAGAMGALIEEGKLRGWGMCNDNAYGLTASAYAARAQGLPPPCVMQNDYSLLNRRIDENGVSEASSPLHENVGFMAYNILAGGVLTGKYLGSPAAVDDADEASARRKMAAPRGRMDEVGWGRTLYRYRSEPAEVATRLYAELAAAYGLSLTELSVRWARSRPSVTTSLVGHTSMAQLEEDLKYFRETKPLPEQLLWEIDRVHMRNRLPIFSSTRVGKDWDGEGEIGESIP</sequence>
<reference evidence="4 5" key="1">
    <citation type="journal article" date="2024" name="Science">
        <title>Giant polyketide synthase enzymes in the biosynthesis of giant marine polyether toxins.</title>
        <authorList>
            <person name="Fallon T.R."/>
            <person name="Shende V.V."/>
            <person name="Wierzbicki I.H."/>
            <person name="Pendleton A.L."/>
            <person name="Watervoot N.F."/>
            <person name="Auber R.P."/>
            <person name="Gonzalez D.J."/>
            <person name="Wisecaver J.H."/>
            <person name="Moore B.S."/>
        </authorList>
    </citation>
    <scope>NUCLEOTIDE SEQUENCE [LARGE SCALE GENOMIC DNA]</scope>
    <source>
        <strain evidence="4 5">12B1</strain>
    </source>
</reference>
<gene>
    <name evidence="4" type="ORF">AB1Y20_004004</name>
</gene>
<evidence type="ECO:0000313" key="5">
    <source>
        <dbReference type="Proteomes" id="UP001515480"/>
    </source>
</evidence>
<feature type="signal peptide" evidence="2">
    <location>
        <begin position="1"/>
        <end position="18"/>
    </location>
</feature>
<dbReference type="Gene3D" id="3.20.20.100">
    <property type="entry name" value="NADP-dependent oxidoreductase domain"/>
    <property type="match status" value="1"/>
</dbReference>
<dbReference type="Pfam" id="PF00248">
    <property type="entry name" value="Aldo_ket_red"/>
    <property type="match status" value="1"/>
</dbReference>
<dbReference type="PANTHER" id="PTHR43364">
    <property type="entry name" value="NADH-SPECIFIC METHYLGLYOXAL REDUCTASE-RELATED"/>
    <property type="match status" value="1"/>
</dbReference>
<evidence type="ECO:0000256" key="1">
    <source>
        <dbReference type="ARBA" id="ARBA00023002"/>
    </source>
</evidence>
<dbReference type="Proteomes" id="UP001515480">
    <property type="component" value="Unassembled WGS sequence"/>
</dbReference>
<evidence type="ECO:0000313" key="4">
    <source>
        <dbReference type="EMBL" id="KAL1514925.1"/>
    </source>
</evidence>